<gene>
    <name evidence="2" type="ORF">R3P38DRAFT_3493265</name>
</gene>
<evidence type="ECO:0000313" key="3">
    <source>
        <dbReference type="Proteomes" id="UP001362999"/>
    </source>
</evidence>
<protein>
    <recommendedName>
        <fullName evidence="4">C2H2-type domain-containing protein</fullName>
    </recommendedName>
</protein>
<dbReference type="EMBL" id="JAWWNJ010000020">
    <property type="protein sequence ID" value="KAK7034911.1"/>
    <property type="molecule type" value="Genomic_DNA"/>
</dbReference>
<feature type="region of interest" description="Disordered" evidence="1">
    <location>
        <begin position="168"/>
        <end position="189"/>
    </location>
</feature>
<sequence length="963" mass="108553">MSESVCEGCGKEFKRKGYTLHLTRTQNPPCLVIAERERKRGLLGQASADDFGGLENLGLPTGQFVGDLFGGYGPADFDYIDDGAGEEPMDSEEEDDSGEDGEEEEVDDDEELDAQERADLSRGYEPPRAQATANEDIDMPHEDPPSAPAPAREIRKAAEDRFHHTPIVEKFPGGKAGKPIANNQDRSSEKVYDSTLKGRMSTNPYAPFTSKMDWEVAKWAKLRGAGSTAFSDLLDIDGVFVVNGEVFHLYSRDILECVRALWGDSEFAPYLFVAPERHYIDRDKTIRMYHNMHTGKWWWDTQVEVEKKYPGATIIPIIISSDKTQLTVFGNKTAYPVYMTLGNIPKEIRRKPSRRAYVLLGYLPTSKMKNIKNKSARRRILANVFHACMTHILSPLEDPGKSGMHVTSGDGVVRRGHPIYATFTGECPTCEVPRDELGEDAQFPLRDLENILAALDQLDEGPTIYRKACEEAGIKPVYHPFWERLPHANIFRSIAPDVLHQLYQGIVKHLIGWLKAACGEAEIDARCRRLPPNHNIRLFMNGISDLNRVTGKEHDQISRFNLGIIIDIQLPDNLPSSRLLGAVRGILDFVHLEQYPMHTDETLTLLEEALQNFHDNKSIFVDLGVRPDFNLPKLHNSSHTPSYIEYFGTTDNYNTEYTGRLHIDLAKDAYRSTNFKDEFPQMTLWLERKEKIFRHETYIQWRLAGCPSPPTLKPLPPGIVYERRLKMTKHPTQKAVKIPTLISDYGARSFRAALSRFVVQFKNPTFTGAQIEAESHSISLHFNRVPVFHRLKFVTEDPYTAGGLEDSVVDSIHVQPSKTSRSGKELAGRFDTTLVNDGTGGLTGTSGYRVGQVRVVFSLKPAHIRSLFGNGVAPPHHLAYVEWFSPFTALPEPHHLMYKVKRSVRDGAMASIVPVANIRRSIHLLPKFGPVAPAHWTSANVLEECPNFFVNCFSDRHVHTTLY</sequence>
<feature type="region of interest" description="Disordered" evidence="1">
    <location>
        <begin position="76"/>
        <end position="150"/>
    </location>
</feature>
<reference evidence="2 3" key="1">
    <citation type="journal article" date="2024" name="J Genomics">
        <title>Draft genome sequencing and assembly of Favolaschia claudopus CIRM-BRFM 2984 isolated from oak limbs.</title>
        <authorList>
            <person name="Navarro D."/>
            <person name="Drula E."/>
            <person name="Chaduli D."/>
            <person name="Cazenave R."/>
            <person name="Ahrendt S."/>
            <person name="Wang J."/>
            <person name="Lipzen A."/>
            <person name="Daum C."/>
            <person name="Barry K."/>
            <person name="Grigoriev I.V."/>
            <person name="Favel A."/>
            <person name="Rosso M.N."/>
            <person name="Martin F."/>
        </authorList>
    </citation>
    <scope>NUCLEOTIDE SEQUENCE [LARGE SCALE GENOMIC DNA]</scope>
    <source>
        <strain evidence="2 3">CIRM-BRFM 2984</strain>
    </source>
</reference>
<name>A0AAW0C591_9AGAR</name>
<accession>A0AAW0C591</accession>
<organism evidence="2 3">
    <name type="scientific">Favolaschia claudopus</name>
    <dbReference type="NCBI Taxonomy" id="2862362"/>
    <lineage>
        <taxon>Eukaryota</taxon>
        <taxon>Fungi</taxon>
        <taxon>Dikarya</taxon>
        <taxon>Basidiomycota</taxon>
        <taxon>Agaricomycotina</taxon>
        <taxon>Agaricomycetes</taxon>
        <taxon>Agaricomycetidae</taxon>
        <taxon>Agaricales</taxon>
        <taxon>Marasmiineae</taxon>
        <taxon>Mycenaceae</taxon>
        <taxon>Favolaschia</taxon>
    </lineage>
</organism>
<keyword evidence="3" id="KW-1185">Reference proteome</keyword>
<evidence type="ECO:0000313" key="2">
    <source>
        <dbReference type="EMBL" id="KAK7034911.1"/>
    </source>
</evidence>
<comment type="caution">
    <text evidence="2">The sequence shown here is derived from an EMBL/GenBank/DDBJ whole genome shotgun (WGS) entry which is preliminary data.</text>
</comment>
<proteinExistence type="predicted"/>
<evidence type="ECO:0008006" key="4">
    <source>
        <dbReference type="Google" id="ProtNLM"/>
    </source>
</evidence>
<feature type="compositionally biased region" description="Acidic residues" evidence="1">
    <location>
        <begin position="78"/>
        <end position="113"/>
    </location>
</feature>
<dbReference type="Proteomes" id="UP001362999">
    <property type="component" value="Unassembled WGS sequence"/>
</dbReference>
<dbReference type="AlphaFoldDB" id="A0AAW0C591"/>
<dbReference type="Pfam" id="PF18759">
    <property type="entry name" value="Plavaka"/>
    <property type="match status" value="1"/>
</dbReference>
<evidence type="ECO:0000256" key="1">
    <source>
        <dbReference type="SAM" id="MobiDB-lite"/>
    </source>
</evidence>
<dbReference type="InterPro" id="IPR041078">
    <property type="entry name" value="Plavaka"/>
</dbReference>